<evidence type="ECO:0000313" key="1">
    <source>
        <dbReference type="EMBL" id="GFY31538.1"/>
    </source>
</evidence>
<reference evidence="1" key="1">
    <citation type="submission" date="2020-08" db="EMBL/GenBank/DDBJ databases">
        <title>Multicomponent nature underlies the extraordinary mechanical properties of spider dragline silk.</title>
        <authorList>
            <person name="Kono N."/>
            <person name="Nakamura H."/>
            <person name="Mori M."/>
            <person name="Yoshida Y."/>
            <person name="Ohtoshi R."/>
            <person name="Malay A.D."/>
            <person name="Moran D.A.P."/>
            <person name="Tomita M."/>
            <person name="Numata K."/>
            <person name="Arakawa K."/>
        </authorList>
    </citation>
    <scope>NUCLEOTIDE SEQUENCE</scope>
</reference>
<comment type="caution">
    <text evidence="1">The sequence shown here is derived from an EMBL/GenBank/DDBJ whole genome shotgun (WGS) entry which is preliminary data.</text>
</comment>
<proteinExistence type="predicted"/>
<protein>
    <submittedName>
        <fullName evidence="1">Uncharacterized protein</fullName>
    </submittedName>
</protein>
<gene>
    <name evidence="1" type="ORF">TNCV_4693821</name>
</gene>
<sequence>MYHKFGIYPCILGVDFISRSNIILDFDRKSLVIPDSQTDTVVRTIEEGKVQTELSKTRLEEKQKQELRDLFNRFQGLFSDKPELTQTLSVCKHVLYHEIDKRDKPPVISLPYRYNRVKQVILDNHVDKMLKEETIISIKSS</sequence>
<dbReference type="EMBL" id="BMAU01021399">
    <property type="protein sequence ID" value="GFY31538.1"/>
    <property type="molecule type" value="Genomic_DNA"/>
</dbReference>
<organism evidence="1 2">
    <name type="scientific">Trichonephila clavipes</name>
    <name type="common">Golden silk orbweaver</name>
    <name type="synonym">Nephila clavipes</name>
    <dbReference type="NCBI Taxonomy" id="2585209"/>
    <lineage>
        <taxon>Eukaryota</taxon>
        <taxon>Metazoa</taxon>
        <taxon>Ecdysozoa</taxon>
        <taxon>Arthropoda</taxon>
        <taxon>Chelicerata</taxon>
        <taxon>Arachnida</taxon>
        <taxon>Araneae</taxon>
        <taxon>Araneomorphae</taxon>
        <taxon>Entelegynae</taxon>
        <taxon>Araneoidea</taxon>
        <taxon>Nephilidae</taxon>
        <taxon>Trichonephila</taxon>
    </lineage>
</organism>
<evidence type="ECO:0000313" key="2">
    <source>
        <dbReference type="Proteomes" id="UP000887159"/>
    </source>
</evidence>
<dbReference type="Proteomes" id="UP000887159">
    <property type="component" value="Unassembled WGS sequence"/>
</dbReference>
<accession>A0A8X6WAR3</accession>
<keyword evidence="2" id="KW-1185">Reference proteome</keyword>
<name>A0A8X6WAR3_TRICX</name>
<dbReference type="AlphaFoldDB" id="A0A8X6WAR3"/>